<dbReference type="PANTHER" id="PTHR12599">
    <property type="entry name" value="PTERIN-4-ALPHA-CARBINOLAMINE DEHYDRATASE"/>
    <property type="match status" value="1"/>
</dbReference>
<keyword evidence="8" id="KW-1185">Reference proteome</keyword>
<dbReference type="CDD" id="cd00488">
    <property type="entry name" value="PCD_DCoH"/>
    <property type="match status" value="1"/>
</dbReference>
<dbReference type="Proteomes" id="UP001195422">
    <property type="component" value="Unassembled WGS sequence"/>
</dbReference>
<dbReference type="Gene3D" id="3.30.1360.20">
    <property type="entry name" value="Transcriptional coactivator/pterin dehydratase"/>
    <property type="match status" value="1"/>
</dbReference>
<dbReference type="SUPFAM" id="SSF55248">
    <property type="entry name" value="PCD-like"/>
    <property type="match status" value="1"/>
</dbReference>
<evidence type="ECO:0000259" key="6">
    <source>
        <dbReference type="Pfam" id="PF18029"/>
    </source>
</evidence>
<keyword evidence="5 7" id="KW-0456">Lyase</keyword>
<reference evidence="7 8" key="1">
    <citation type="submission" date="2021-03" db="EMBL/GenBank/DDBJ databases">
        <title>Sequencing the genomes of 1000 actinobacteria strains.</title>
        <authorList>
            <person name="Klenk H.-P."/>
        </authorList>
    </citation>
    <scope>NUCLEOTIDE SEQUENCE [LARGE SCALE GENOMIC DNA]</scope>
    <source>
        <strain evidence="7 8">DSM 20168</strain>
    </source>
</reference>
<organism evidence="7 8">
    <name type="scientific">Glutamicibacter protophormiae</name>
    <name type="common">Brevibacterium protophormiae</name>
    <dbReference type="NCBI Taxonomy" id="37930"/>
    <lineage>
        <taxon>Bacteria</taxon>
        <taxon>Bacillati</taxon>
        <taxon>Actinomycetota</taxon>
        <taxon>Actinomycetes</taxon>
        <taxon>Micrococcales</taxon>
        <taxon>Micrococcaceae</taxon>
        <taxon>Glutamicibacter</taxon>
    </lineage>
</organism>
<dbReference type="InterPro" id="IPR036428">
    <property type="entry name" value="PCD_sf"/>
</dbReference>
<sequence>MFTGLFQYTALAQNGQSGVFAVSLRIAIELRLDEWEGCRRKENRMSANDVIAQEELNEYLNGMPHWRKIPGAIAAVFETKTSAAAIELFSDIAGAAEMDNHHPNVDWRYNRVFVTSTSHDAGGQVTTRDIALASKISERAEALGAKPRVDLIGAVEIAIDTDNPEAIAAQWAAGLGYKTLEDGSLADPHGRGPAIWFQKTDTPNTNRLHLDIWVPHSESEPVLKKLEASGTHVDAAEAPSFTVITDAQGNRFCICTEADR</sequence>
<evidence type="ECO:0000256" key="1">
    <source>
        <dbReference type="ARBA" id="ARBA00001554"/>
    </source>
</evidence>
<evidence type="ECO:0000256" key="4">
    <source>
        <dbReference type="ARBA" id="ARBA00021735"/>
    </source>
</evidence>
<dbReference type="EC" id="4.2.1.96" evidence="3"/>
<dbReference type="InterPro" id="IPR029068">
    <property type="entry name" value="Glyas_Bleomycin-R_OHBP_Dase"/>
</dbReference>
<dbReference type="EMBL" id="JAGIOJ010000001">
    <property type="protein sequence ID" value="MBP2397568.1"/>
    <property type="molecule type" value="Genomic_DNA"/>
</dbReference>
<accession>A0ABS4XM50</accession>
<dbReference type="RefSeq" id="WP_229777240.1">
    <property type="nucleotide sequence ID" value="NZ_BMPH01000002.1"/>
</dbReference>
<comment type="similarity">
    <text evidence="2">Belongs to the pterin-4-alpha-carbinolamine dehydratase family.</text>
</comment>
<gene>
    <name evidence="7" type="ORF">JOF39_000649</name>
</gene>
<dbReference type="SUPFAM" id="SSF54593">
    <property type="entry name" value="Glyoxalase/Bleomycin resistance protein/Dihydroxybiphenyl dioxygenase"/>
    <property type="match status" value="1"/>
</dbReference>
<dbReference type="Pfam" id="PF18029">
    <property type="entry name" value="Glyoxalase_6"/>
    <property type="match status" value="1"/>
</dbReference>
<dbReference type="InterPro" id="IPR001533">
    <property type="entry name" value="Pterin_deHydtase"/>
</dbReference>
<comment type="caution">
    <text evidence="7">The sequence shown here is derived from an EMBL/GenBank/DDBJ whole genome shotgun (WGS) entry which is preliminary data.</text>
</comment>
<dbReference type="Pfam" id="PF01329">
    <property type="entry name" value="Pterin_4a"/>
    <property type="match status" value="1"/>
</dbReference>
<dbReference type="PANTHER" id="PTHR12599:SF0">
    <property type="entry name" value="PTERIN-4-ALPHA-CARBINOLAMINE DEHYDRATASE"/>
    <property type="match status" value="1"/>
</dbReference>
<evidence type="ECO:0000313" key="7">
    <source>
        <dbReference type="EMBL" id="MBP2397568.1"/>
    </source>
</evidence>
<comment type="catalytic activity">
    <reaction evidence="1">
        <text>(4aS,6R)-4a-hydroxy-L-erythro-5,6,7,8-tetrahydrobiopterin = (6R)-L-erythro-6,7-dihydrobiopterin + H2O</text>
        <dbReference type="Rhea" id="RHEA:11920"/>
        <dbReference type="ChEBI" id="CHEBI:15377"/>
        <dbReference type="ChEBI" id="CHEBI:15642"/>
        <dbReference type="ChEBI" id="CHEBI:43120"/>
        <dbReference type="EC" id="4.2.1.96"/>
    </reaction>
</comment>
<dbReference type="Gene3D" id="3.10.180.10">
    <property type="entry name" value="2,3-Dihydroxybiphenyl 1,2-Dioxygenase, domain 1"/>
    <property type="match status" value="1"/>
</dbReference>
<evidence type="ECO:0000313" key="8">
    <source>
        <dbReference type="Proteomes" id="UP001195422"/>
    </source>
</evidence>
<dbReference type="InterPro" id="IPR041581">
    <property type="entry name" value="Glyoxalase_6"/>
</dbReference>
<proteinExistence type="inferred from homology"/>
<dbReference type="GO" id="GO:0008124">
    <property type="term" value="F:4-alpha-hydroxytetrahydrobiopterin dehydratase activity"/>
    <property type="evidence" value="ECO:0007669"/>
    <property type="project" value="UniProtKB-EC"/>
</dbReference>
<name>A0ABS4XM50_GLUPR</name>
<protein>
    <recommendedName>
        <fullName evidence="4">Putative pterin-4-alpha-carbinolamine dehydratase</fullName>
        <ecNumber evidence="3">4.2.1.96</ecNumber>
    </recommendedName>
</protein>
<evidence type="ECO:0000256" key="3">
    <source>
        <dbReference type="ARBA" id="ARBA00013252"/>
    </source>
</evidence>
<evidence type="ECO:0000256" key="5">
    <source>
        <dbReference type="ARBA" id="ARBA00023239"/>
    </source>
</evidence>
<feature type="domain" description="Glyoxalase-like" evidence="6">
    <location>
        <begin position="157"/>
        <end position="255"/>
    </location>
</feature>
<evidence type="ECO:0000256" key="2">
    <source>
        <dbReference type="ARBA" id="ARBA00006472"/>
    </source>
</evidence>